<dbReference type="PROSITE" id="PS51208">
    <property type="entry name" value="AUTOTRANSPORTER"/>
    <property type="match status" value="1"/>
</dbReference>
<evidence type="ECO:0000313" key="3">
    <source>
        <dbReference type="EMBL" id="CAB3896144.1"/>
    </source>
</evidence>
<evidence type="ECO:0000313" key="4">
    <source>
        <dbReference type="Proteomes" id="UP000494117"/>
    </source>
</evidence>
<sequence>MTLPQDTPKPGRNGLRLTWLALLLQAGISTVYVFGRPASAQTAPLVYQFRGADGTCCSSGEYPNNGHDGQWGQRDFVQTDSNQRIQANAPRQTGILIDVSGGKGGNGRDSNVNHWGGNGGGGRIIDYTLLSSTVTAAGRGIDLYSAGGNGGLWGNADGPYGGYGSGGDGHQARVTLNNATVIGTGFGVAAQSWGGAGTDSAIVGGFGGGNNAGRGGSAGLASVILQGTTSVTARGPGPDDVSAGVGLISSGGSGGAAEHTGDFGGHADAGRGGDASTVSFTSAAGASVQGLGDGVYGVIARSIAGNASINNDVDTKAAAGGNAGQVSIANGGSIKTGGNRGIGVYALTQGGNGGNGGNGSWAGGHNGGAGGTPGAIAITNTGTITTGANGTVGAKGIMASVLGGEGGRGGDSGAFGPGGNGGAGAVAGQAITITNAGRISTYGNDAAAVIANSAGGGGGLAASSNGIISVGGGHGGAGGSGGGIAMSNSGGIDTSGDNSAAVVLQSIGGGGGVGGDANSTGVITSIAIGGAGGAAGNGGLVQFSSQGSILTRAGNASGVVLQSIGGGGGSGGSANAVGVGVGLNVTVATGGKGGSGGSGSTVSFTQASQGTITTQGAHSNGVLAQSIGGGGGNGGLANSRAITIAPPLGDKPSGTVTVAVSNGGMGQGAGDGGTVAFTNAGRIQTGAAQSNGVVAQSIGGGGGNGGGVLAPVKIPTIGNSLVDLQLTVRHGGQGGQGGSGGQVQAANDATGIIATQGAGSAGMVAQSIGGGGGNGGIVQAHDANSFNDILGSPAELASLLEKAANWLEQGPKLAFSRAVSLSVGVTTGGSGGAGNGASAFNVRNDGAISTAGDHAPGIVAQSIGGGGGNAGAIASAGASSLLSSLDALIKAAASGVQNLYTVALPQTNITHQTGGSGGAAGAGGGSASDPAIVLNTGTITTQGSGSAGIVAQSIGAGGGRSTASGQDLQTIVSAAAGSQAPEIIDKITRIVSFLGTKGGSLLGSLIDVRNGGVDGASGAGGTVVVDASAATSRISTQGYQAPGILAQSVGGGGGVSAVDQPLFLWSQTAATIALGAVGGQHQGISTSTGGAVSVTHGGMLATRAGGSAGIVAQSVGGGGGVSTLALRNATTAAIRQEATLAIALGGEYASSTSGFGLAQVAGGAVNVANNVGRIATQGWFAPGILAQSVGGGGGVAAVSSSASLGSIDIQLGSTATAGGGPFLGSVTGAGGSVTVANTGGSIATNGALSFGVLAQSVGGGGGLVMVDNGAGPAANPANLTFGSNSPMVGAGGSVTVTQDVGGSIVTAGTNSHGIVAQSIGGGGGIAGLATRPGLATLKAVGTPAAGGDGDTVSLSIAGTVATSGNGAAGILAQSVGGGGGLAGDQSSARYGTDLIQNAGLTGGQGNGGSVDVAIGTGGTVRTSGANAPAILAMSVGGGGVFKDGALYQYSTPGNALAYGGPVNVAVGHAAQVVATGANSPAVVAVSNGAYGGGRAISVSLEQSALISADAGSGTGILAIAPLAATTITNAGTIQAKTAIDVAGQAVVNNNGTVAGDVLLGSGSVFHNNAGANLYSGARFQGDLASAGILNPGGPGVYAATRITGALNHTGTYRPDLDFGGHNSDFISVSGASTFAGTVQPVLRNPVKNVWLGIGHFDAAQTSIPATASDSPLFHYTLKNNGGAGMRDPLISVDANFSPSAFPVNADRRGIAASLQELWDRGDRNNASAFDKLTGVQTAGQYRDALDSIAHDGQFARASNQMHASYASMNRMMSCPGFVGESTILREGDCVWTRLDTNWTQRKATSDDEGYRIRQSTLTLGGQREIASNWFLGGSLSYAYGKTTSAADFSGNSDTYAGGLALKYNNAPWQVSVAVHGGVEKSRMSRGTLDGTAKSKPQSSFLAARLRTAYEFSQPSWYLRPYVDFDVNHIRQDGYTEQGAGAFNLKVRGNDTTSFMASPMIELGGRKDLADGSTLRSYVAGGMSFLGGGDVVTTMQLDIPGGTPFKLRSGMPRTYGNLAAGLEYVTPKGVELKTEYALRGNGQYRDQSLTLRAAYRF</sequence>
<dbReference type="SMART" id="SM00869">
    <property type="entry name" value="Autotransporter"/>
    <property type="match status" value="1"/>
</dbReference>
<reference evidence="3 4" key="1">
    <citation type="submission" date="2020-04" db="EMBL/GenBank/DDBJ databases">
        <authorList>
            <person name="De Canck E."/>
        </authorList>
    </citation>
    <scope>NUCLEOTIDE SEQUENCE [LARGE SCALE GENOMIC DNA]</scope>
    <source>
        <strain evidence="3 4">LMG 26858</strain>
    </source>
</reference>
<evidence type="ECO:0000259" key="2">
    <source>
        <dbReference type="PROSITE" id="PS51208"/>
    </source>
</evidence>
<proteinExistence type="predicted"/>
<name>A0A6S7E508_9BURK</name>
<gene>
    <name evidence="3" type="ORF">LMG26858_03987</name>
</gene>
<protein>
    <recommendedName>
        <fullName evidence="2">Autotransporter domain-containing protein</fullName>
    </recommendedName>
</protein>
<dbReference type="InterPro" id="IPR005546">
    <property type="entry name" value="Autotransporte_beta"/>
</dbReference>
<feature type="region of interest" description="Disordered" evidence="1">
    <location>
        <begin position="252"/>
        <end position="272"/>
    </location>
</feature>
<accession>A0A6S7E508</accession>
<organism evidence="3 4">
    <name type="scientific">Achromobacter anxifer</name>
    <dbReference type="NCBI Taxonomy" id="1287737"/>
    <lineage>
        <taxon>Bacteria</taxon>
        <taxon>Pseudomonadati</taxon>
        <taxon>Pseudomonadota</taxon>
        <taxon>Betaproteobacteria</taxon>
        <taxon>Burkholderiales</taxon>
        <taxon>Alcaligenaceae</taxon>
        <taxon>Achromobacter</taxon>
    </lineage>
</organism>
<dbReference type="SUPFAM" id="SSF103515">
    <property type="entry name" value="Autotransporter"/>
    <property type="match status" value="1"/>
</dbReference>
<dbReference type="EMBL" id="CADILG010000032">
    <property type="protein sequence ID" value="CAB3896144.1"/>
    <property type="molecule type" value="Genomic_DNA"/>
</dbReference>
<dbReference type="InterPro" id="IPR036709">
    <property type="entry name" value="Autotransporte_beta_dom_sf"/>
</dbReference>
<evidence type="ECO:0000256" key="1">
    <source>
        <dbReference type="SAM" id="MobiDB-lite"/>
    </source>
</evidence>
<feature type="domain" description="Autotransporter" evidence="2">
    <location>
        <begin position="1783"/>
        <end position="2056"/>
    </location>
</feature>
<keyword evidence="4" id="KW-1185">Reference proteome</keyword>
<dbReference type="RefSeq" id="WP_175208765.1">
    <property type="nucleotide sequence ID" value="NZ_CADILG010000032.1"/>
</dbReference>
<dbReference type="Proteomes" id="UP000494117">
    <property type="component" value="Unassembled WGS sequence"/>
</dbReference>